<gene>
    <name evidence="1" type="ORF">LCGC14_1019380</name>
</gene>
<dbReference type="AlphaFoldDB" id="A0A0F9R3V5"/>
<evidence type="ECO:0000313" key="1">
    <source>
        <dbReference type="EMBL" id="KKN12158.1"/>
    </source>
</evidence>
<proteinExistence type="predicted"/>
<protein>
    <recommendedName>
        <fullName evidence="2">Ribbon-helix-helix protein CopG domain-containing protein</fullName>
    </recommendedName>
</protein>
<reference evidence="1" key="1">
    <citation type="journal article" date="2015" name="Nature">
        <title>Complex archaea that bridge the gap between prokaryotes and eukaryotes.</title>
        <authorList>
            <person name="Spang A."/>
            <person name="Saw J.H."/>
            <person name="Jorgensen S.L."/>
            <person name="Zaremba-Niedzwiedzka K."/>
            <person name="Martijn J."/>
            <person name="Lind A.E."/>
            <person name="van Eijk R."/>
            <person name="Schleper C."/>
            <person name="Guy L."/>
            <person name="Ettema T.J."/>
        </authorList>
    </citation>
    <scope>NUCLEOTIDE SEQUENCE</scope>
</reference>
<accession>A0A0F9R3V5</accession>
<sequence>MPNKKVNFSVDFDPEDHARLSEIAHKLRISKGAVVRQLISHAFKLYVDGQPTCADGIPCLVPHLKIPQPATPTKVAP</sequence>
<comment type="caution">
    <text evidence="1">The sequence shown here is derived from an EMBL/GenBank/DDBJ whole genome shotgun (WGS) entry which is preliminary data.</text>
</comment>
<name>A0A0F9R3V5_9ZZZZ</name>
<dbReference type="EMBL" id="LAZR01004061">
    <property type="protein sequence ID" value="KKN12158.1"/>
    <property type="molecule type" value="Genomic_DNA"/>
</dbReference>
<organism evidence="1">
    <name type="scientific">marine sediment metagenome</name>
    <dbReference type="NCBI Taxonomy" id="412755"/>
    <lineage>
        <taxon>unclassified sequences</taxon>
        <taxon>metagenomes</taxon>
        <taxon>ecological metagenomes</taxon>
    </lineage>
</organism>
<evidence type="ECO:0008006" key="2">
    <source>
        <dbReference type="Google" id="ProtNLM"/>
    </source>
</evidence>